<dbReference type="RefSeq" id="WP_006101211.1">
    <property type="nucleotide sequence ID" value="NZ_DS989849.1"/>
</dbReference>
<evidence type="ECO:0000313" key="3">
    <source>
        <dbReference type="Proteomes" id="UP000003835"/>
    </source>
</evidence>
<dbReference type="Proteomes" id="UP000003835">
    <property type="component" value="Unassembled WGS sequence"/>
</dbReference>
<dbReference type="HOGENOM" id="CLU_056163_0_0_3"/>
<protein>
    <recommendedName>
        <fullName evidence="4">Lipoprotein</fullName>
    </recommendedName>
</protein>
<organism evidence="2 3">
    <name type="scientific">Coleofasciculus chthonoplastes PCC 7420</name>
    <dbReference type="NCBI Taxonomy" id="118168"/>
    <lineage>
        <taxon>Bacteria</taxon>
        <taxon>Bacillati</taxon>
        <taxon>Cyanobacteriota</taxon>
        <taxon>Cyanophyceae</taxon>
        <taxon>Coleofasciculales</taxon>
        <taxon>Coleofasciculaceae</taxon>
        <taxon>Coleofasciculus</taxon>
    </lineage>
</organism>
<proteinExistence type="predicted"/>
<feature type="compositionally biased region" description="Polar residues" evidence="1">
    <location>
        <begin position="28"/>
        <end position="51"/>
    </location>
</feature>
<reference evidence="2 3" key="1">
    <citation type="submission" date="2008-07" db="EMBL/GenBank/DDBJ databases">
        <authorList>
            <person name="Tandeau de Marsac N."/>
            <person name="Ferriera S."/>
            <person name="Johnson J."/>
            <person name="Kravitz S."/>
            <person name="Beeson K."/>
            <person name="Sutton G."/>
            <person name="Rogers Y.-H."/>
            <person name="Friedman R."/>
            <person name="Frazier M."/>
            <person name="Venter J.C."/>
        </authorList>
    </citation>
    <scope>NUCLEOTIDE SEQUENCE [LARGE SCALE GENOMIC DNA]</scope>
    <source>
        <strain evidence="2 3">PCC 7420</strain>
    </source>
</reference>
<evidence type="ECO:0008006" key="4">
    <source>
        <dbReference type="Google" id="ProtNLM"/>
    </source>
</evidence>
<sequence>MKTIIISGLVLAFAIACHSPSPSEPKASVSTAQSSTDKLASNLSQTTSGSEPSIVDDNPTVGRVKSMVNGDLMCYVTLVDENNSEHEIGATFEICANSNLFLNQKVRLVYERISVNDCQSIEPCGKTRIESLITQMETVRDGNSQTLSNGEWTITIGNRESWSGVNGTGNLSYRGCDSQGNCIDLTGGKVTCRDGLCTIGWRNGDYFYVIEQPIDNPDRPETAESSTRLIVRKGSEVILETTGFQLVSP</sequence>
<evidence type="ECO:0000256" key="1">
    <source>
        <dbReference type="SAM" id="MobiDB-lite"/>
    </source>
</evidence>
<name>B4VR44_9CYAN</name>
<dbReference type="AlphaFoldDB" id="B4VR44"/>
<dbReference type="eggNOG" id="COG3755">
    <property type="taxonomic scope" value="Bacteria"/>
</dbReference>
<gene>
    <name evidence="2" type="ORF">MC7420_1421</name>
</gene>
<accession>B4VR44</accession>
<dbReference type="OrthoDB" id="7340239at2"/>
<dbReference type="EMBL" id="DS989849">
    <property type="protein sequence ID" value="EDX75503.1"/>
    <property type="molecule type" value="Genomic_DNA"/>
</dbReference>
<feature type="region of interest" description="Disordered" evidence="1">
    <location>
        <begin position="22"/>
        <end position="58"/>
    </location>
</feature>
<dbReference type="PROSITE" id="PS51257">
    <property type="entry name" value="PROKAR_LIPOPROTEIN"/>
    <property type="match status" value="1"/>
</dbReference>
<keyword evidence="3" id="KW-1185">Reference proteome</keyword>
<evidence type="ECO:0000313" key="2">
    <source>
        <dbReference type="EMBL" id="EDX75503.1"/>
    </source>
</evidence>
<dbReference type="STRING" id="118168.MC7420_1421"/>